<evidence type="ECO:0000313" key="2">
    <source>
        <dbReference type="Proteomes" id="UP000016016"/>
    </source>
</evidence>
<dbReference type="Proteomes" id="UP000016016">
    <property type="component" value="Unassembled WGS sequence"/>
</dbReference>
<sequence length="39" mass="4562">MYLSLGYLLFCFKRLCLAAKKQMSLLIKNTQSGLKIIYF</sequence>
<name>E1GYN4_9BACT</name>
<organism evidence="1 2">
    <name type="scientific">Prevotella amnii CRIS 21A-A</name>
    <dbReference type="NCBI Taxonomy" id="679191"/>
    <lineage>
        <taxon>Bacteria</taxon>
        <taxon>Pseudomonadati</taxon>
        <taxon>Bacteroidota</taxon>
        <taxon>Bacteroidia</taxon>
        <taxon>Bacteroidales</taxon>
        <taxon>Prevotellaceae</taxon>
        <taxon>Prevotella</taxon>
    </lineage>
</organism>
<proteinExistence type="predicted"/>
<accession>E1GYN4</accession>
<gene>
    <name evidence="1" type="ORF">HMPREF9018_0048</name>
</gene>
<dbReference type="EMBL" id="ADFQ01000112">
    <property type="protein sequence ID" value="EFN90215.1"/>
    <property type="molecule type" value="Genomic_DNA"/>
</dbReference>
<protein>
    <submittedName>
        <fullName evidence="1">Uncharacterized protein</fullName>
    </submittedName>
</protein>
<reference evidence="1 2" key="1">
    <citation type="submission" date="2010-09" db="EMBL/GenBank/DDBJ databases">
        <authorList>
            <person name="Harkins D.M."/>
            <person name="Madupu R."/>
            <person name="Durkin A.S."/>
            <person name="Torralba M."/>
            <person name="Methe B."/>
            <person name="Sutton G.G."/>
            <person name="Nelson K.E."/>
        </authorList>
    </citation>
    <scope>NUCLEOTIDE SEQUENCE [LARGE SCALE GENOMIC DNA]</scope>
    <source>
        <strain evidence="1 2">CRIS 21A-A</strain>
    </source>
</reference>
<comment type="caution">
    <text evidence="1">The sequence shown here is derived from an EMBL/GenBank/DDBJ whole genome shotgun (WGS) entry which is preliminary data.</text>
</comment>
<evidence type="ECO:0000313" key="1">
    <source>
        <dbReference type="EMBL" id="EFN90215.1"/>
    </source>
</evidence>
<dbReference type="AlphaFoldDB" id="E1GYN4"/>